<dbReference type="InterPro" id="IPR017799">
    <property type="entry name" value="Tscrpt_reg_PadR_acidobac-type"/>
</dbReference>
<keyword evidence="3" id="KW-1185">Reference proteome</keyword>
<dbReference type="InterPro" id="IPR036388">
    <property type="entry name" value="WH-like_DNA-bd_sf"/>
</dbReference>
<dbReference type="InParanoid" id="W0RAW6"/>
<evidence type="ECO:0000259" key="1">
    <source>
        <dbReference type="Pfam" id="PF03551"/>
    </source>
</evidence>
<feature type="domain" description="Transcription regulator PadR N-terminal" evidence="1">
    <location>
        <begin position="19"/>
        <end position="92"/>
    </location>
</feature>
<dbReference type="HOGENOM" id="CLU_063440_3_3_0"/>
<dbReference type="InterPro" id="IPR052509">
    <property type="entry name" value="Metal_resp_DNA-bind_regulator"/>
</dbReference>
<dbReference type="InterPro" id="IPR036390">
    <property type="entry name" value="WH_DNA-bd_sf"/>
</dbReference>
<dbReference type="OrthoDB" id="9808017at2"/>
<dbReference type="InterPro" id="IPR005149">
    <property type="entry name" value="Tscrpt_reg_PadR_N"/>
</dbReference>
<dbReference type="Gene3D" id="1.10.10.10">
    <property type="entry name" value="Winged helix-like DNA-binding domain superfamily/Winged helix DNA-binding domain"/>
    <property type="match status" value="1"/>
</dbReference>
<name>W0RAW6_9BACT</name>
<dbReference type="KEGG" id="gba:J421_0394"/>
<dbReference type="Proteomes" id="UP000019151">
    <property type="component" value="Chromosome"/>
</dbReference>
<dbReference type="AlphaFoldDB" id="W0RAW6"/>
<dbReference type="PANTHER" id="PTHR33169">
    <property type="entry name" value="PADR-FAMILY TRANSCRIPTIONAL REGULATOR"/>
    <property type="match status" value="1"/>
</dbReference>
<evidence type="ECO:0000313" key="3">
    <source>
        <dbReference type="Proteomes" id="UP000019151"/>
    </source>
</evidence>
<dbReference type="EMBL" id="CP007128">
    <property type="protein sequence ID" value="AHG87931.1"/>
    <property type="molecule type" value="Genomic_DNA"/>
</dbReference>
<gene>
    <name evidence="2" type="ORF">J421_0394</name>
</gene>
<organism evidence="2 3">
    <name type="scientific">Gemmatirosa kalamazoonensis</name>
    <dbReference type="NCBI Taxonomy" id="861299"/>
    <lineage>
        <taxon>Bacteria</taxon>
        <taxon>Pseudomonadati</taxon>
        <taxon>Gemmatimonadota</taxon>
        <taxon>Gemmatimonadia</taxon>
        <taxon>Gemmatimonadales</taxon>
        <taxon>Gemmatimonadaceae</taxon>
        <taxon>Gemmatirosa</taxon>
    </lineage>
</organism>
<evidence type="ECO:0000313" key="2">
    <source>
        <dbReference type="EMBL" id="AHG87931.1"/>
    </source>
</evidence>
<sequence>MPTTATQLGLLQGTLDVLVLKALSWGPQHGHAVARLIRSSTDGAFEVLDGSLYAALHRMEERGWVEAEWGLSDRGKRAKFYRLTASGRQQLRAEVSAWQKYAVAVGKMLGAVAQPA</sequence>
<dbReference type="eggNOG" id="COG1695">
    <property type="taxonomic scope" value="Bacteria"/>
</dbReference>
<dbReference type="STRING" id="861299.J421_0394"/>
<protein>
    <submittedName>
        <fullName evidence="2">Transcriptional regulator, PadR-family</fullName>
    </submittedName>
</protein>
<dbReference type="RefSeq" id="WP_025409483.1">
    <property type="nucleotide sequence ID" value="NZ_CP007128.1"/>
</dbReference>
<dbReference type="PANTHER" id="PTHR33169:SF14">
    <property type="entry name" value="TRANSCRIPTIONAL REGULATOR RV3488"/>
    <property type="match status" value="1"/>
</dbReference>
<dbReference type="SUPFAM" id="SSF46785">
    <property type="entry name" value="Winged helix' DNA-binding domain"/>
    <property type="match status" value="1"/>
</dbReference>
<dbReference type="NCBIfam" id="TIGR03433">
    <property type="entry name" value="padR_acidobact"/>
    <property type="match status" value="1"/>
</dbReference>
<proteinExistence type="predicted"/>
<dbReference type="Pfam" id="PF03551">
    <property type="entry name" value="PadR"/>
    <property type="match status" value="1"/>
</dbReference>
<accession>W0RAW6</accession>
<reference evidence="2 3" key="1">
    <citation type="journal article" date="2014" name="Genome Announc.">
        <title>Genome Sequence and Methylome of Soil Bacterium Gemmatirosa kalamazoonensis KBS708T, a Member of the Rarely Cultivated Gemmatimonadetes Phylum.</title>
        <authorList>
            <person name="Debruyn J.M."/>
            <person name="Radosevich M."/>
            <person name="Wommack K.E."/>
            <person name="Polson S.W."/>
            <person name="Hauser L.J."/>
            <person name="Fawaz M.N."/>
            <person name="Korlach J."/>
            <person name="Tsai Y.C."/>
        </authorList>
    </citation>
    <scope>NUCLEOTIDE SEQUENCE [LARGE SCALE GENOMIC DNA]</scope>
    <source>
        <strain evidence="2 3">KBS708</strain>
    </source>
</reference>